<gene>
    <name evidence="1" type="ORF">RF819_10450</name>
</gene>
<dbReference type="Proteomes" id="UP000190750">
    <property type="component" value="Unassembled WGS sequence"/>
</dbReference>
<name>A0A1T1ASK1_RHOFE</name>
<organism evidence="1 2">
    <name type="scientific">Rhodoferax fermentans</name>
    <dbReference type="NCBI Taxonomy" id="28066"/>
    <lineage>
        <taxon>Bacteria</taxon>
        <taxon>Pseudomonadati</taxon>
        <taxon>Pseudomonadota</taxon>
        <taxon>Betaproteobacteria</taxon>
        <taxon>Burkholderiales</taxon>
        <taxon>Comamonadaceae</taxon>
        <taxon>Rhodoferax</taxon>
    </lineage>
</organism>
<sequence>MFKAKNLGIGIPAGWMSVFAQLCENIDEILGPDKRGFHFVQCKQKFGSARWYCKLNKVKQRTPVDILDSKGVVMSLRVPDKHKTPDMLGEKIAALVHEAEARTMQLCIVCGEPSRLDTFDGYMLQLCAVHKKMRRKGTLPNFWEEDDEFDPP</sequence>
<evidence type="ECO:0000313" key="1">
    <source>
        <dbReference type="EMBL" id="OOV07092.1"/>
    </source>
</evidence>
<keyword evidence="2" id="KW-1185">Reference proteome</keyword>
<proteinExistence type="predicted"/>
<evidence type="ECO:0000313" key="2">
    <source>
        <dbReference type="Proteomes" id="UP000190750"/>
    </source>
</evidence>
<comment type="caution">
    <text evidence="1">The sequence shown here is derived from an EMBL/GenBank/DDBJ whole genome shotgun (WGS) entry which is preliminary data.</text>
</comment>
<reference evidence="1 2" key="1">
    <citation type="submission" date="2017-01" db="EMBL/GenBank/DDBJ databases">
        <title>Genome sequencing of Rhodoferax fermentans JCM 7819.</title>
        <authorList>
            <person name="Kim Y.J."/>
            <person name="Farh M.E.-A."/>
            <person name="Yang D.-C."/>
        </authorList>
    </citation>
    <scope>NUCLEOTIDE SEQUENCE [LARGE SCALE GENOMIC DNA]</scope>
    <source>
        <strain evidence="1 2">JCM 7819</strain>
    </source>
</reference>
<accession>A0A1T1ASK1</accession>
<dbReference type="EMBL" id="MTJN01000002">
    <property type="protein sequence ID" value="OOV07092.1"/>
    <property type="molecule type" value="Genomic_DNA"/>
</dbReference>
<protein>
    <submittedName>
        <fullName evidence="1">Uncharacterized protein</fullName>
    </submittedName>
</protein>
<dbReference type="AlphaFoldDB" id="A0A1T1ASK1"/>